<dbReference type="EMBL" id="CP108057">
    <property type="protein sequence ID" value="WUO44736.1"/>
    <property type="molecule type" value="Genomic_DNA"/>
</dbReference>
<dbReference type="RefSeq" id="WP_073796397.1">
    <property type="nucleotide sequence ID" value="NZ_BMVE01000022.1"/>
</dbReference>
<keyword evidence="2" id="KW-1185">Reference proteome</keyword>
<sequence>MSAAVDQAEERASAAARMGFVSGQVVQEIGHGGDVDEELREGIASLTGKPLEGEELDDVADAVLLWFRLDDGDLTDALVDSLTYLEADGELWLCTPKPGRAGFVEAGDIGEAVATAGLSRTKAISIAGDWTGVRLSRARH</sequence>
<protein>
    <submittedName>
        <fullName evidence="1">DUF3052 domain-containing protein</fullName>
    </submittedName>
</protein>
<accession>A0ABZ1RE84</accession>
<name>A0ABZ1RE84_9ACTN</name>
<reference evidence="1" key="1">
    <citation type="submission" date="2022-10" db="EMBL/GenBank/DDBJ databases">
        <title>The complete genomes of actinobacterial strains from the NBC collection.</title>
        <authorList>
            <person name="Joergensen T.S."/>
            <person name="Alvarez Arevalo M."/>
            <person name="Sterndorff E.B."/>
            <person name="Faurdal D."/>
            <person name="Vuksanovic O."/>
            <person name="Mourched A.-S."/>
            <person name="Charusanti P."/>
            <person name="Shaw S."/>
            <person name="Blin K."/>
            <person name="Weber T."/>
        </authorList>
    </citation>
    <scope>NUCLEOTIDE SEQUENCE</scope>
    <source>
        <strain evidence="1">NBC_00283</strain>
    </source>
</reference>
<dbReference type="Proteomes" id="UP001432075">
    <property type="component" value="Chromosome"/>
</dbReference>
<dbReference type="InterPro" id="IPR021412">
    <property type="entry name" value="DUF3052"/>
</dbReference>
<evidence type="ECO:0000313" key="1">
    <source>
        <dbReference type="EMBL" id="WUO44736.1"/>
    </source>
</evidence>
<proteinExistence type="predicted"/>
<evidence type="ECO:0000313" key="2">
    <source>
        <dbReference type="Proteomes" id="UP001432075"/>
    </source>
</evidence>
<dbReference type="Pfam" id="PF11253">
    <property type="entry name" value="DUF3052"/>
    <property type="match status" value="1"/>
</dbReference>
<organism evidence="1 2">
    <name type="scientific">Streptomyces goshikiensis</name>
    <dbReference type="NCBI Taxonomy" id="1942"/>
    <lineage>
        <taxon>Bacteria</taxon>
        <taxon>Bacillati</taxon>
        <taxon>Actinomycetota</taxon>
        <taxon>Actinomycetes</taxon>
        <taxon>Kitasatosporales</taxon>
        <taxon>Streptomycetaceae</taxon>
        <taxon>Streptomyces</taxon>
    </lineage>
</organism>
<gene>
    <name evidence="1" type="ORF">OHU17_02370</name>
</gene>